<dbReference type="InterPro" id="IPR003378">
    <property type="entry name" value="Fringe-like_glycosylTrfase"/>
</dbReference>
<keyword evidence="6" id="KW-0808">Transferase</keyword>
<dbReference type="Proteomes" id="UP001149165">
    <property type="component" value="Unassembled WGS sequence"/>
</dbReference>
<feature type="transmembrane region" description="Helical" evidence="12">
    <location>
        <begin position="21"/>
        <end position="41"/>
    </location>
</feature>
<sequence>MKSPAYQIHKPLTRLFGLSKLKLLSIFLILSTIIFLTSYAWHDLSVLTLGGEELASSEGPTTHEKSKDKKPKDPDYWTWNTVSRFQKYKSAPSSTFSSTSPFTGTEDDLCHDFPTESLSRIQIVLKTGTTESAERVDASMTGVTRCITNLLVVSDRATELHGHRVHDVLADLAPFAEEINSTDYKLYMDMQRGDATFDGAKGWMLDRFKFLPMIERAKATNPTAEWFVFLETDTYFFWDNLFRLLDQFDPSVPLYFGSPSPGFGLEGGKRVWFGYGGSGFVLSKAAVDKLVARKVGQHGEYLDGSLSERYMEVVDRDCCGDSVLGFALYQSGVQLSGLWPMFNAHPLHGIPFGGDHWCQPVISLHKSHFSDMVGLAKWESKRDKTNPVLYSDLSDYLQLGDLTEKEDWDNADWGGIEQLHDSPAQTSLSACRQACHDDDSCLSFTWVSEGKCIFMHSIRLGGKKILPSIKLTAGWNNAGILKWRASHQCEAPKWMKPSLTRIF</sequence>
<keyword evidence="10 12" id="KW-1133">Transmembrane helix</keyword>
<dbReference type="PANTHER" id="PTHR23033:SF43">
    <property type="entry name" value="APPLE DOMAIN-CONTAINING PROTEIN"/>
    <property type="match status" value="1"/>
</dbReference>
<comment type="similarity">
    <text evidence="3">Belongs to the glycosyltransferase 31 family. Beta3-Gal-T subfamily.</text>
</comment>
<reference evidence="15" key="2">
    <citation type="journal article" date="2023" name="IMA Fungus">
        <title>Comparative genomic study of the Penicillium genus elucidates a diverse pangenome and 15 lateral gene transfer events.</title>
        <authorList>
            <person name="Petersen C."/>
            <person name="Sorensen T."/>
            <person name="Nielsen M.R."/>
            <person name="Sondergaard T.E."/>
            <person name="Sorensen J.L."/>
            <person name="Fitzpatrick D.A."/>
            <person name="Frisvad J.C."/>
            <person name="Nielsen K.L."/>
        </authorList>
    </citation>
    <scope>NUCLEOTIDE SEQUENCE</scope>
    <source>
        <strain evidence="15">IBT 30069</strain>
    </source>
</reference>
<dbReference type="EC" id="2.4.1.122" evidence="4"/>
<evidence type="ECO:0000259" key="13">
    <source>
        <dbReference type="Pfam" id="PF00024"/>
    </source>
</evidence>
<dbReference type="PANTHER" id="PTHR23033">
    <property type="entry name" value="BETA1,3-GALACTOSYLTRANSFERASE"/>
    <property type="match status" value="1"/>
</dbReference>
<dbReference type="Gene3D" id="3.50.4.10">
    <property type="entry name" value="Hepatocyte Growth Factor"/>
    <property type="match status" value="1"/>
</dbReference>
<dbReference type="GO" id="GO:0016263">
    <property type="term" value="F:glycoprotein-N-acetylgalactosamine 3-beta-galactosyltransferase activity"/>
    <property type="evidence" value="ECO:0007669"/>
    <property type="project" value="UniProtKB-EC"/>
</dbReference>
<evidence type="ECO:0000313" key="16">
    <source>
        <dbReference type="Proteomes" id="UP001149165"/>
    </source>
</evidence>
<feature type="domain" description="Fringe-like glycosyltransferase" evidence="14">
    <location>
        <begin position="216"/>
        <end position="291"/>
    </location>
</feature>
<keyword evidence="16" id="KW-1185">Reference proteome</keyword>
<proteinExistence type="inferred from homology"/>
<organism evidence="15 16">
    <name type="scientific">Penicillium angulare</name>
    <dbReference type="NCBI Taxonomy" id="116970"/>
    <lineage>
        <taxon>Eukaryota</taxon>
        <taxon>Fungi</taxon>
        <taxon>Dikarya</taxon>
        <taxon>Ascomycota</taxon>
        <taxon>Pezizomycotina</taxon>
        <taxon>Eurotiomycetes</taxon>
        <taxon>Eurotiomycetidae</taxon>
        <taxon>Eurotiales</taxon>
        <taxon>Aspergillaceae</taxon>
        <taxon>Penicillium</taxon>
    </lineage>
</organism>
<feature type="domain" description="Apple" evidence="13">
    <location>
        <begin position="424"/>
        <end position="458"/>
    </location>
</feature>
<evidence type="ECO:0000256" key="6">
    <source>
        <dbReference type="ARBA" id="ARBA00022679"/>
    </source>
</evidence>
<dbReference type="InterPro" id="IPR003609">
    <property type="entry name" value="Pan_app"/>
</dbReference>
<dbReference type="GO" id="GO:0016020">
    <property type="term" value="C:membrane"/>
    <property type="evidence" value="ECO:0007669"/>
    <property type="project" value="UniProtKB-SubCell"/>
</dbReference>
<evidence type="ECO:0000256" key="11">
    <source>
        <dbReference type="ARBA" id="ARBA00023136"/>
    </source>
</evidence>
<gene>
    <name evidence="15" type="ORF">N7456_008830</name>
</gene>
<evidence type="ECO:0000256" key="8">
    <source>
        <dbReference type="ARBA" id="ARBA00022741"/>
    </source>
</evidence>
<protein>
    <recommendedName>
        <fullName evidence="4">N-acetylgalactosaminide beta-1,3-galactosyltransferase</fullName>
        <ecNumber evidence="4">2.4.1.122</ecNumber>
    </recommendedName>
</protein>
<dbReference type="EMBL" id="JAPQKH010000006">
    <property type="protein sequence ID" value="KAJ5092969.1"/>
    <property type="molecule type" value="Genomic_DNA"/>
</dbReference>
<evidence type="ECO:0000256" key="2">
    <source>
        <dbReference type="ARBA" id="ARBA00004922"/>
    </source>
</evidence>
<keyword evidence="8" id="KW-0547">Nucleotide-binding</keyword>
<evidence type="ECO:0000313" key="15">
    <source>
        <dbReference type="EMBL" id="KAJ5092969.1"/>
    </source>
</evidence>
<dbReference type="OrthoDB" id="414175at2759"/>
<comment type="subcellular location">
    <subcellularLocation>
        <location evidence="1">Membrane</location>
        <topology evidence="1">Single-pass type II membrane protein</topology>
    </subcellularLocation>
</comment>
<evidence type="ECO:0000259" key="14">
    <source>
        <dbReference type="Pfam" id="PF02434"/>
    </source>
</evidence>
<evidence type="ECO:0000256" key="1">
    <source>
        <dbReference type="ARBA" id="ARBA00004606"/>
    </source>
</evidence>
<accession>A0A9W9K4P6</accession>
<dbReference type="AlphaFoldDB" id="A0A9W9K4P6"/>
<evidence type="ECO:0000256" key="5">
    <source>
        <dbReference type="ARBA" id="ARBA00022676"/>
    </source>
</evidence>
<keyword evidence="5" id="KW-0328">Glycosyltransferase</keyword>
<evidence type="ECO:0000256" key="12">
    <source>
        <dbReference type="SAM" id="Phobius"/>
    </source>
</evidence>
<dbReference type="Pfam" id="PF02434">
    <property type="entry name" value="Fringe"/>
    <property type="match status" value="1"/>
</dbReference>
<reference evidence="15" key="1">
    <citation type="submission" date="2022-11" db="EMBL/GenBank/DDBJ databases">
        <authorList>
            <person name="Petersen C."/>
        </authorList>
    </citation>
    <scope>NUCLEOTIDE SEQUENCE</scope>
    <source>
        <strain evidence="15">IBT 30069</strain>
    </source>
</reference>
<dbReference type="InterPro" id="IPR026050">
    <property type="entry name" value="C1GALT1/C1GALT1_chp1"/>
</dbReference>
<evidence type="ECO:0000256" key="7">
    <source>
        <dbReference type="ARBA" id="ARBA00022692"/>
    </source>
</evidence>
<dbReference type="Pfam" id="PF00024">
    <property type="entry name" value="PAN_1"/>
    <property type="match status" value="1"/>
</dbReference>
<keyword evidence="7 12" id="KW-0812">Transmembrane</keyword>
<name>A0A9W9K4P6_9EURO</name>
<comment type="pathway">
    <text evidence="2">Protein modification; protein glycosylation.</text>
</comment>
<evidence type="ECO:0000256" key="10">
    <source>
        <dbReference type="ARBA" id="ARBA00022989"/>
    </source>
</evidence>
<dbReference type="GO" id="GO:0000166">
    <property type="term" value="F:nucleotide binding"/>
    <property type="evidence" value="ECO:0007669"/>
    <property type="project" value="UniProtKB-KW"/>
</dbReference>
<evidence type="ECO:0000256" key="4">
    <source>
        <dbReference type="ARBA" id="ARBA00012557"/>
    </source>
</evidence>
<keyword evidence="11 12" id="KW-0472">Membrane</keyword>
<comment type="caution">
    <text evidence="15">The sequence shown here is derived from an EMBL/GenBank/DDBJ whole genome shotgun (WGS) entry which is preliminary data.</text>
</comment>
<keyword evidence="9" id="KW-0735">Signal-anchor</keyword>
<dbReference type="Gene3D" id="3.90.550.50">
    <property type="match status" value="1"/>
</dbReference>
<evidence type="ECO:0000256" key="3">
    <source>
        <dbReference type="ARBA" id="ARBA00006462"/>
    </source>
</evidence>
<evidence type="ECO:0000256" key="9">
    <source>
        <dbReference type="ARBA" id="ARBA00022968"/>
    </source>
</evidence>